<organism evidence="6 7">
    <name type="scientific">Ajellomyces dermatitidis (strain ER-3 / ATCC MYA-2586)</name>
    <name type="common">Blastomyces dermatitidis</name>
    <dbReference type="NCBI Taxonomy" id="559297"/>
    <lineage>
        <taxon>Eukaryota</taxon>
        <taxon>Fungi</taxon>
        <taxon>Dikarya</taxon>
        <taxon>Ascomycota</taxon>
        <taxon>Pezizomycotina</taxon>
        <taxon>Eurotiomycetes</taxon>
        <taxon>Eurotiomycetidae</taxon>
        <taxon>Onygenales</taxon>
        <taxon>Ajellomycetaceae</taxon>
        <taxon>Blastomyces</taxon>
    </lineage>
</organism>
<feature type="compositionally biased region" description="Basic residues" evidence="4">
    <location>
        <begin position="318"/>
        <end position="328"/>
    </location>
</feature>
<dbReference type="PRINTS" id="PR00723">
    <property type="entry name" value="SUBTILISIN"/>
</dbReference>
<evidence type="ECO:0000256" key="2">
    <source>
        <dbReference type="ARBA" id="ARBA00022801"/>
    </source>
</evidence>
<evidence type="ECO:0000256" key="3">
    <source>
        <dbReference type="ARBA" id="ARBA00023145"/>
    </source>
</evidence>
<dbReference type="Gene3D" id="3.40.50.200">
    <property type="entry name" value="Peptidase S8/S53 domain"/>
    <property type="match status" value="1"/>
</dbReference>
<gene>
    <name evidence="6" type="ORF">BDCG_09356</name>
</gene>
<accession>A0ABP2ER13</accession>
<keyword evidence="1" id="KW-0732">Signal</keyword>
<feature type="domain" description="DUF7580" evidence="5">
    <location>
        <begin position="166"/>
        <end position="255"/>
    </location>
</feature>
<dbReference type="RefSeq" id="XP_045273700.1">
    <property type="nucleotide sequence ID" value="XM_045425142.1"/>
</dbReference>
<dbReference type="CDD" id="cd00306">
    <property type="entry name" value="Peptidases_S8_S53"/>
    <property type="match status" value="1"/>
</dbReference>
<protein>
    <recommendedName>
        <fullName evidence="5">DUF7580 domain-containing protein</fullName>
    </recommendedName>
</protein>
<dbReference type="InterPro" id="IPR023827">
    <property type="entry name" value="Peptidase_S8_Asp-AS"/>
</dbReference>
<dbReference type="GeneID" id="69030782"/>
<name>A0ABP2ER13_AJEDR</name>
<dbReference type="EMBL" id="EQ999987">
    <property type="protein sequence ID" value="EEQ86087.2"/>
    <property type="molecule type" value="Genomic_DNA"/>
</dbReference>
<dbReference type="InterPro" id="IPR015500">
    <property type="entry name" value="Peptidase_S8_subtilisin-rel"/>
</dbReference>
<dbReference type="Pfam" id="PF24476">
    <property type="entry name" value="DUF7580"/>
    <property type="match status" value="1"/>
</dbReference>
<keyword evidence="7" id="KW-1185">Reference proteome</keyword>
<proteinExistence type="predicted"/>
<evidence type="ECO:0000313" key="7">
    <source>
        <dbReference type="Proteomes" id="UP000002039"/>
    </source>
</evidence>
<evidence type="ECO:0000256" key="1">
    <source>
        <dbReference type="ARBA" id="ARBA00022729"/>
    </source>
</evidence>
<reference evidence="7" key="1">
    <citation type="journal article" date="2015" name="PLoS Genet.">
        <title>The dynamic genome and transcriptome of the human fungal pathogen Blastomyces and close relative Emmonsia.</title>
        <authorList>
            <person name="Munoz J.F."/>
            <person name="Gauthier G.M."/>
            <person name="Desjardins C.A."/>
            <person name="Gallo J.E."/>
            <person name="Holder J."/>
            <person name="Sullivan T.D."/>
            <person name="Marty A.J."/>
            <person name="Carmen J.C."/>
            <person name="Chen Z."/>
            <person name="Ding L."/>
            <person name="Gujja S."/>
            <person name="Magrini V."/>
            <person name="Misas E."/>
            <person name="Mitreva M."/>
            <person name="Priest M."/>
            <person name="Saif S."/>
            <person name="Whiston E.A."/>
            <person name="Young S."/>
            <person name="Zeng Q."/>
            <person name="Goldman W.E."/>
            <person name="Mardis E.R."/>
            <person name="Taylor J.W."/>
            <person name="McEwen J.G."/>
            <person name="Clay O.K."/>
            <person name="Klein B.S."/>
            <person name="Cuomo C.A."/>
        </authorList>
    </citation>
    <scope>NUCLEOTIDE SEQUENCE [LARGE SCALE GENOMIC DNA]</scope>
    <source>
        <strain evidence="7">ER-3 / ATCC MYA-2586</strain>
    </source>
</reference>
<evidence type="ECO:0000313" key="6">
    <source>
        <dbReference type="EMBL" id="EEQ86087.2"/>
    </source>
</evidence>
<feature type="compositionally biased region" description="Polar residues" evidence="4">
    <location>
        <begin position="271"/>
        <end position="282"/>
    </location>
</feature>
<keyword evidence="2" id="KW-0378">Hydrolase</keyword>
<dbReference type="PROSITE" id="PS00136">
    <property type="entry name" value="SUBTILASE_ASP"/>
    <property type="match status" value="1"/>
</dbReference>
<evidence type="ECO:0000256" key="4">
    <source>
        <dbReference type="SAM" id="MobiDB-lite"/>
    </source>
</evidence>
<sequence length="685" mass="76167">MEFSGTEAYLLPMEPSFYLYQCDEFRLIQALAKRLGRKTRPHGPQRFTKVKEGFEANDLLDLTLKTSTLSPDVPPDVHVHTLPKYNNAGAAQQAVLNALFQGFQCNNREVMLGDGSLFDCTENICNQLQDDSNRAKLLGLTIRGGDVFGTWNGLPSEEFSADPSSSLGYRILDFFDAEWDSKNTHLVQSTGSVNQDVLLFMAFSSGLPPSEELLKFETGHPALVSFAKILLEIHTGKTTSITTEHWEIVSNLELAMKVGPSTKKRYRSESPVPTSTANSETRPSGARDQRTSADTPLAHPSIQLDANGDSERELMPSQRKKRLAHSRRERALNHSSSSSAGLPERSKDCSSASFIHFYGEASRVSLQSEPREGSAHRMEWLASIRDKLLLSKTPHEDVETVRIAIIDTGIDTSHPYISSSYGPKGDDPVSVKFHDFLSKPLPFQSMKMDMARSLLELYSSSCRTLSSALLSGGRTLSRCRSVSAERPTIYKKRLTLPLTSIIILAAVGNLGNHQQLQYPANEDRVFKIFATDHLGYKVESCPPLIDTRYTFGALGHDIESIWPLQIEPPTVSARSTTKAPWTRLSGSSFSTPVAAAIVAIIFQFCYEYPTIMDVGEKLPCLKTIRAVRAILKSMSLNSEDHKYNYLKPDIGSDNHSLEADRLKEKYDNHGLAHYFALKIREAVNL</sequence>
<feature type="region of interest" description="Disordered" evidence="4">
    <location>
        <begin position="261"/>
        <end position="346"/>
    </location>
</feature>
<evidence type="ECO:0000259" key="5">
    <source>
        <dbReference type="Pfam" id="PF24476"/>
    </source>
</evidence>
<dbReference type="InterPro" id="IPR036852">
    <property type="entry name" value="Peptidase_S8/S53_dom_sf"/>
</dbReference>
<dbReference type="SUPFAM" id="SSF52743">
    <property type="entry name" value="Subtilisin-like"/>
    <property type="match status" value="1"/>
</dbReference>
<keyword evidence="3" id="KW-0865">Zymogen</keyword>
<dbReference type="Proteomes" id="UP000002039">
    <property type="component" value="Unassembled WGS sequence"/>
</dbReference>
<dbReference type="InterPro" id="IPR056002">
    <property type="entry name" value="DUF7580"/>
</dbReference>